<dbReference type="PANTHER" id="PTHR30266:SF2">
    <property type="entry name" value="LARGE-CONDUCTANCE MECHANOSENSITIVE CHANNEL"/>
    <property type="match status" value="1"/>
</dbReference>
<evidence type="ECO:0000313" key="11">
    <source>
        <dbReference type="EMBL" id="MEO3714859.1"/>
    </source>
</evidence>
<evidence type="ECO:0000256" key="9">
    <source>
        <dbReference type="ARBA" id="ARBA00023303"/>
    </source>
</evidence>
<keyword evidence="8 10" id="KW-0472">Membrane</keyword>
<accession>A0ABV0GIH7</accession>
<dbReference type="InterPro" id="IPR001185">
    <property type="entry name" value="MS_channel"/>
</dbReference>
<keyword evidence="12" id="KW-1185">Reference proteome</keyword>
<dbReference type="PROSITE" id="PS01327">
    <property type="entry name" value="MSCL"/>
    <property type="match status" value="1"/>
</dbReference>
<dbReference type="Pfam" id="PF01741">
    <property type="entry name" value="MscL"/>
    <property type="match status" value="1"/>
</dbReference>
<evidence type="ECO:0000256" key="5">
    <source>
        <dbReference type="ARBA" id="ARBA00022692"/>
    </source>
</evidence>
<dbReference type="PRINTS" id="PR01264">
    <property type="entry name" value="MECHCHANNEL"/>
</dbReference>
<keyword evidence="4 10" id="KW-1003">Cell membrane</keyword>
<dbReference type="EMBL" id="JBDPZC010000010">
    <property type="protein sequence ID" value="MEO3714859.1"/>
    <property type="molecule type" value="Genomic_DNA"/>
</dbReference>
<dbReference type="SUPFAM" id="SSF81330">
    <property type="entry name" value="Gated mechanosensitive channel"/>
    <property type="match status" value="1"/>
</dbReference>
<feature type="transmembrane region" description="Helical" evidence="10">
    <location>
        <begin position="44"/>
        <end position="64"/>
    </location>
</feature>
<keyword evidence="10" id="KW-0997">Cell inner membrane</keyword>
<keyword evidence="6 10" id="KW-1133">Transmembrane helix</keyword>
<dbReference type="Proteomes" id="UP001462640">
    <property type="component" value="Unassembled WGS sequence"/>
</dbReference>
<dbReference type="InterPro" id="IPR036019">
    <property type="entry name" value="MscL_channel"/>
</dbReference>
<evidence type="ECO:0000256" key="6">
    <source>
        <dbReference type="ARBA" id="ARBA00022989"/>
    </source>
</evidence>
<feature type="transmembrane region" description="Helical" evidence="10">
    <location>
        <begin position="84"/>
        <end position="108"/>
    </location>
</feature>
<evidence type="ECO:0000313" key="12">
    <source>
        <dbReference type="Proteomes" id="UP001462640"/>
    </source>
</evidence>
<proteinExistence type="inferred from homology"/>
<evidence type="ECO:0000256" key="8">
    <source>
        <dbReference type="ARBA" id="ARBA00023136"/>
    </source>
</evidence>
<keyword evidence="5 10" id="KW-0812">Transmembrane</keyword>
<comment type="caution">
    <text evidence="11">The sequence shown here is derived from an EMBL/GenBank/DDBJ whole genome shotgun (WGS) entry which is preliminary data.</text>
</comment>
<dbReference type="RefSeq" id="WP_269629940.1">
    <property type="nucleotide sequence ID" value="NZ_JBDPZC010000010.1"/>
</dbReference>
<dbReference type="NCBIfam" id="NF001843">
    <property type="entry name" value="PRK00567.1-4"/>
    <property type="match status" value="1"/>
</dbReference>
<comment type="function">
    <text evidence="10">Channel that opens in response to stretch forces in the membrane lipid bilayer. May participate in the regulation of osmotic pressure changes within the cell.</text>
</comment>
<evidence type="ECO:0000256" key="4">
    <source>
        <dbReference type="ARBA" id="ARBA00022475"/>
    </source>
</evidence>
<comment type="similarity">
    <text evidence="2 10">Belongs to the MscL family.</text>
</comment>
<evidence type="ECO:0000256" key="1">
    <source>
        <dbReference type="ARBA" id="ARBA00004651"/>
    </source>
</evidence>
<evidence type="ECO:0000256" key="7">
    <source>
        <dbReference type="ARBA" id="ARBA00023065"/>
    </source>
</evidence>
<evidence type="ECO:0000256" key="3">
    <source>
        <dbReference type="ARBA" id="ARBA00022448"/>
    </source>
</evidence>
<keyword evidence="3 10" id="KW-0813">Transport</keyword>
<dbReference type="NCBIfam" id="TIGR00220">
    <property type="entry name" value="mscL"/>
    <property type="match status" value="1"/>
</dbReference>
<keyword evidence="7 10" id="KW-0406">Ion transport</keyword>
<comment type="subcellular location">
    <subcellularLocation>
        <location evidence="10">Cell inner membrane</location>
        <topology evidence="10">Multi-pass membrane protein</topology>
    </subcellularLocation>
    <subcellularLocation>
        <location evidence="1">Cell membrane</location>
        <topology evidence="1">Multi-pass membrane protein</topology>
    </subcellularLocation>
</comment>
<dbReference type="InterPro" id="IPR019823">
    <property type="entry name" value="Mechanosensitive_channel_CS"/>
</dbReference>
<gene>
    <name evidence="10 11" type="primary">mscL</name>
    <name evidence="11" type="ORF">ABDJ40_18990</name>
</gene>
<evidence type="ECO:0000256" key="10">
    <source>
        <dbReference type="HAMAP-Rule" id="MF_00115"/>
    </source>
</evidence>
<name>A0ABV0GIH7_9BURK</name>
<dbReference type="NCBIfam" id="NF010557">
    <property type="entry name" value="PRK13952.1"/>
    <property type="match status" value="1"/>
</dbReference>
<organism evidence="11 12">
    <name type="scientific">Roseateles flavus</name>
    <dbReference type="NCBI Taxonomy" id="3149041"/>
    <lineage>
        <taxon>Bacteria</taxon>
        <taxon>Pseudomonadati</taxon>
        <taxon>Pseudomonadota</taxon>
        <taxon>Betaproteobacteria</taxon>
        <taxon>Burkholderiales</taxon>
        <taxon>Sphaerotilaceae</taxon>
        <taxon>Roseateles</taxon>
    </lineage>
</organism>
<dbReference type="HAMAP" id="MF_00115">
    <property type="entry name" value="MscL"/>
    <property type="match status" value="1"/>
</dbReference>
<dbReference type="Gene3D" id="1.10.1200.120">
    <property type="entry name" value="Large-conductance mechanosensitive channel, MscL, domain 1"/>
    <property type="match status" value="1"/>
</dbReference>
<dbReference type="InterPro" id="IPR037673">
    <property type="entry name" value="MSC/AndL"/>
</dbReference>
<feature type="transmembrane region" description="Helical" evidence="10">
    <location>
        <begin position="12"/>
        <end position="32"/>
    </location>
</feature>
<keyword evidence="9 10" id="KW-0407">Ion channel</keyword>
<sequence length="145" mass="15736">MGMLSEFKEFAVKGNVVDLAVGVIIGGAFGKIVDSMVKDLIMPLVGKVVGGLDFSNYFLVLGNVPADFKGPQTYEALTKAGVPLFAYGSFLTVLLNFIILAFIIFMMVKQINRLKRSEPAAAPAAEPVTPEDIVLLREIRDSLKR</sequence>
<reference evidence="11 12" key="1">
    <citation type="submission" date="2024-05" db="EMBL/GenBank/DDBJ databases">
        <title>Roseateles sp. 2.12 16S ribosomal RNA gene Genome sequencing and assembly.</title>
        <authorList>
            <person name="Woo H."/>
        </authorList>
    </citation>
    <scope>NUCLEOTIDE SEQUENCE [LARGE SCALE GENOMIC DNA]</scope>
    <source>
        <strain evidence="11 12">2.12</strain>
    </source>
</reference>
<protein>
    <recommendedName>
        <fullName evidence="10">Large-conductance mechanosensitive channel</fullName>
    </recommendedName>
</protein>
<comment type="subunit">
    <text evidence="10">Homopentamer.</text>
</comment>
<dbReference type="PANTHER" id="PTHR30266">
    <property type="entry name" value="MECHANOSENSITIVE CHANNEL MSCL"/>
    <property type="match status" value="1"/>
</dbReference>
<evidence type="ECO:0000256" key="2">
    <source>
        <dbReference type="ARBA" id="ARBA00007254"/>
    </source>
</evidence>